<evidence type="ECO:0000256" key="2">
    <source>
        <dbReference type="ARBA" id="ARBA00005791"/>
    </source>
</evidence>
<accession>A0ABV9KMT8</accession>
<dbReference type="Pfam" id="PF13462">
    <property type="entry name" value="Thioredoxin_4"/>
    <property type="match status" value="1"/>
</dbReference>
<gene>
    <name evidence="4" type="ORF">ACFO5X_23175</name>
</gene>
<dbReference type="SUPFAM" id="SSF52833">
    <property type="entry name" value="Thioredoxin-like"/>
    <property type="match status" value="1"/>
</dbReference>
<dbReference type="RefSeq" id="WP_380722043.1">
    <property type="nucleotide sequence ID" value="NZ_JBHSGI010000033.1"/>
</dbReference>
<evidence type="ECO:0000256" key="1">
    <source>
        <dbReference type="ARBA" id="ARBA00003565"/>
    </source>
</evidence>
<dbReference type="InterPro" id="IPR013766">
    <property type="entry name" value="Thioredoxin_domain"/>
</dbReference>
<dbReference type="PANTHER" id="PTHR13887:SF56">
    <property type="entry name" value="THIOREDOXIN-LIKE REDUCTASE RV2466C"/>
    <property type="match status" value="1"/>
</dbReference>
<comment type="function">
    <text evidence="1">May be required for disulfide bond formation in some proteins.</text>
</comment>
<evidence type="ECO:0000313" key="4">
    <source>
        <dbReference type="EMBL" id="MFC4671475.1"/>
    </source>
</evidence>
<reference evidence="5" key="1">
    <citation type="journal article" date="2019" name="Int. J. Syst. Evol. Microbiol.">
        <title>The Global Catalogue of Microorganisms (GCM) 10K type strain sequencing project: providing services to taxonomists for standard genome sequencing and annotation.</title>
        <authorList>
            <consortium name="The Broad Institute Genomics Platform"/>
            <consortium name="The Broad Institute Genome Sequencing Center for Infectious Disease"/>
            <person name="Wu L."/>
            <person name="Ma J."/>
        </authorList>
    </citation>
    <scope>NUCLEOTIDE SEQUENCE [LARGE SCALE GENOMIC DNA]</scope>
    <source>
        <strain evidence="5">CGMCC 4.7283</strain>
    </source>
</reference>
<organism evidence="4 5">
    <name type="scientific">Seohaeicola nanhaiensis</name>
    <dbReference type="NCBI Taxonomy" id="1387282"/>
    <lineage>
        <taxon>Bacteria</taxon>
        <taxon>Pseudomonadati</taxon>
        <taxon>Pseudomonadota</taxon>
        <taxon>Alphaproteobacteria</taxon>
        <taxon>Rhodobacterales</taxon>
        <taxon>Roseobacteraceae</taxon>
        <taxon>Seohaeicola</taxon>
    </lineage>
</organism>
<dbReference type="Proteomes" id="UP001595973">
    <property type="component" value="Unassembled WGS sequence"/>
</dbReference>
<dbReference type="InterPro" id="IPR036249">
    <property type="entry name" value="Thioredoxin-like_sf"/>
</dbReference>
<comment type="similarity">
    <text evidence="2">Belongs to the thioredoxin family. DsbA subfamily.</text>
</comment>
<sequence>MTRKLALLGAAILAVAVGYVAWTGNTPGSTALVAPANAQATDVDTSSIVEMSLGKEDAPVTIVEYASFTCPHCAAFHQDNFKRLKADFIDTGKVRLVYHDVYFDKYGLWASLIARCGGPEKFFGIADMIYKTQSTWARAEEPNGIVEELKKIGRLAGLENEQIDACIKDQTKAETLVAWFQKNAAADQINATPSFVINGKLVKNMPYDEFKAVIDAELAK</sequence>
<dbReference type="InterPro" id="IPR012336">
    <property type="entry name" value="Thioredoxin-like_fold"/>
</dbReference>
<proteinExistence type="inferred from homology"/>
<evidence type="ECO:0000313" key="5">
    <source>
        <dbReference type="Proteomes" id="UP001595973"/>
    </source>
</evidence>
<name>A0ABV9KMT8_9RHOB</name>
<dbReference type="EMBL" id="JBHSGI010000033">
    <property type="protein sequence ID" value="MFC4671475.1"/>
    <property type="molecule type" value="Genomic_DNA"/>
</dbReference>
<dbReference type="Gene3D" id="3.40.30.10">
    <property type="entry name" value="Glutaredoxin"/>
    <property type="match status" value="1"/>
</dbReference>
<keyword evidence="5" id="KW-1185">Reference proteome</keyword>
<feature type="domain" description="Thioredoxin" evidence="3">
    <location>
        <begin position="28"/>
        <end position="219"/>
    </location>
</feature>
<protein>
    <submittedName>
        <fullName evidence="4">DsbA family protein</fullName>
    </submittedName>
</protein>
<comment type="caution">
    <text evidence="4">The sequence shown here is derived from an EMBL/GenBank/DDBJ whole genome shotgun (WGS) entry which is preliminary data.</text>
</comment>
<dbReference type="PANTHER" id="PTHR13887">
    <property type="entry name" value="GLUTATHIONE S-TRANSFERASE KAPPA"/>
    <property type="match status" value="1"/>
</dbReference>
<evidence type="ECO:0000259" key="3">
    <source>
        <dbReference type="PROSITE" id="PS51352"/>
    </source>
</evidence>
<dbReference type="PROSITE" id="PS51352">
    <property type="entry name" value="THIOREDOXIN_2"/>
    <property type="match status" value="1"/>
</dbReference>